<proteinExistence type="predicted"/>
<dbReference type="Proteomes" id="UP000017836">
    <property type="component" value="Unassembled WGS sequence"/>
</dbReference>
<name>W1P1Q6_AMBTC</name>
<keyword evidence="2" id="KW-1185">Reference proteome</keyword>
<sequence length="132" mass="14722">MNSPALPHCLSISLNLEITTAIQGDEGLANNIPSAITQGLASFHILGLASSSDKGVPKNEVHEAALEAGLIENMKSQEITRLQDLLTRLHREAEHHQNISDFYRVEGQHAMETLAFVKRKLAWVTRLIRFRE</sequence>
<organism evidence="1 2">
    <name type="scientific">Amborella trichopoda</name>
    <dbReference type="NCBI Taxonomy" id="13333"/>
    <lineage>
        <taxon>Eukaryota</taxon>
        <taxon>Viridiplantae</taxon>
        <taxon>Streptophyta</taxon>
        <taxon>Embryophyta</taxon>
        <taxon>Tracheophyta</taxon>
        <taxon>Spermatophyta</taxon>
        <taxon>Magnoliopsida</taxon>
        <taxon>Amborellales</taxon>
        <taxon>Amborellaceae</taxon>
        <taxon>Amborella</taxon>
    </lineage>
</organism>
<evidence type="ECO:0000313" key="1">
    <source>
        <dbReference type="EMBL" id="ERN01848.1"/>
    </source>
</evidence>
<reference evidence="2" key="1">
    <citation type="journal article" date="2013" name="Science">
        <title>The Amborella genome and the evolution of flowering plants.</title>
        <authorList>
            <consortium name="Amborella Genome Project"/>
        </authorList>
    </citation>
    <scope>NUCLEOTIDE SEQUENCE [LARGE SCALE GENOMIC DNA]</scope>
</reference>
<evidence type="ECO:0000313" key="2">
    <source>
        <dbReference type="Proteomes" id="UP000017836"/>
    </source>
</evidence>
<dbReference type="AlphaFoldDB" id="W1P1Q6"/>
<dbReference type="Gramene" id="ERN01848">
    <property type="protein sequence ID" value="ERN01848"/>
    <property type="gene ID" value="AMTR_s00089p00089430"/>
</dbReference>
<dbReference type="HOGENOM" id="CLU_147624_0_0_1"/>
<dbReference type="EMBL" id="KI394680">
    <property type="protein sequence ID" value="ERN01848.1"/>
    <property type="molecule type" value="Genomic_DNA"/>
</dbReference>
<accession>W1P1Q6</accession>
<protein>
    <submittedName>
        <fullName evidence="1">Uncharacterized protein</fullName>
    </submittedName>
</protein>
<gene>
    <name evidence="1" type="ORF">AMTR_s00089p00089430</name>
</gene>